<dbReference type="CDD" id="cd11313">
    <property type="entry name" value="AmyAc_arch_bac_AmyA"/>
    <property type="match status" value="1"/>
</dbReference>
<dbReference type="STRING" id="69332.A0A388K7L5"/>
<dbReference type="SMART" id="SM00642">
    <property type="entry name" value="Aamy"/>
    <property type="match status" value="1"/>
</dbReference>
<reference evidence="3 4" key="1">
    <citation type="journal article" date="2018" name="Cell">
        <title>The Chara Genome: Secondary Complexity and Implications for Plant Terrestrialization.</title>
        <authorList>
            <person name="Nishiyama T."/>
            <person name="Sakayama H."/>
            <person name="Vries J.D."/>
            <person name="Buschmann H."/>
            <person name="Saint-Marcoux D."/>
            <person name="Ullrich K.K."/>
            <person name="Haas F.B."/>
            <person name="Vanderstraeten L."/>
            <person name="Becker D."/>
            <person name="Lang D."/>
            <person name="Vosolsobe S."/>
            <person name="Rombauts S."/>
            <person name="Wilhelmsson P.K.I."/>
            <person name="Janitza P."/>
            <person name="Kern R."/>
            <person name="Heyl A."/>
            <person name="Rumpler F."/>
            <person name="Villalobos L.I.A.C."/>
            <person name="Clay J.M."/>
            <person name="Skokan R."/>
            <person name="Toyoda A."/>
            <person name="Suzuki Y."/>
            <person name="Kagoshima H."/>
            <person name="Schijlen E."/>
            <person name="Tajeshwar N."/>
            <person name="Catarino B."/>
            <person name="Hetherington A.J."/>
            <person name="Saltykova A."/>
            <person name="Bonnot C."/>
            <person name="Breuninger H."/>
            <person name="Symeonidi A."/>
            <person name="Radhakrishnan G.V."/>
            <person name="Van Nieuwerburgh F."/>
            <person name="Deforce D."/>
            <person name="Chang C."/>
            <person name="Karol K.G."/>
            <person name="Hedrich R."/>
            <person name="Ulvskov P."/>
            <person name="Glockner G."/>
            <person name="Delwiche C.F."/>
            <person name="Petrasek J."/>
            <person name="Van de Peer Y."/>
            <person name="Friml J."/>
            <person name="Beilby M."/>
            <person name="Dolan L."/>
            <person name="Kohara Y."/>
            <person name="Sugano S."/>
            <person name="Fujiyama A."/>
            <person name="Delaux P.-M."/>
            <person name="Quint M."/>
            <person name="TheiBen G."/>
            <person name="Hagemann M."/>
            <person name="Harholt J."/>
            <person name="Dunand C."/>
            <person name="Zachgo S."/>
            <person name="Langdale J."/>
            <person name="Maumus F."/>
            <person name="Straeten D.V.D."/>
            <person name="Gould S.B."/>
            <person name="Rensing S.A."/>
        </authorList>
    </citation>
    <scope>NUCLEOTIDE SEQUENCE [LARGE SCALE GENOMIC DNA]</scope>
    <source>
        <strain evidence="3 4">S276</strain>
    </source>
</reference>
<dbReference type="PANTHER" id="PTHR47786">
    <property type="entry name" value="ALPHA-1,4-GLUCAN:MALTOSE-1-PHOSPHATE MALTOSYLTRANSFERASE"/>
    <property type="match status" value="1"/>
</dbReference>
<feature type="region of interest" description="Disordered" evidence="1">
    <location>
        <begin position="126"/>
        <end position="182"/>
    </location>
</feature>
<evidence type="ECO:0000313" key="4">
    <source>
        <dbReference type="Proteomes" id="UP000265515"/>
    </source>
</evidence>
<dbReference type="OrthoDB" id="529758at2759"/>
<dbReference type="GO" id="GO:0005975">
    <property type="term" value="P:carbohydrate metabolic process"/>
    <property type="evidence" value="ECO:0007669"/>
    <property type="project" value="InterPro"/>
</dbReference>
<dbReference type="Pfam" id="PF00128">
    <property type="entry name" value="Alpha-amylase"/>
    <property type="match status" value="1"/>
</dbReference>
<dbReference type="Gramene" id="GBG66038">
    <property type="protein sequence ID" value="GBG66038"/>
    <property type="gene ID" value="CBR_g55382"/>
</dbReference>
<proteinExistence type="predicted"/>
<dbReference type="Proteomes" id="UP000265515">
    <property type="component" value="Unassembled WGS sequence"/>
</dbReference>
<comment type="caution">
    <text evidence="3">The sequence shown here is derived from an EMBL/GenBank/DDBJ whole genome shotgun (WGS) entry which is preliminary data.</text>
</comment>
<dbReference type="Gene3D" id="3.20.20.80">
    <property type="entry name" value="Glycosidases"/>
    <property type="match status" value="1"/>
</dbReference>
<dbReference type="AlphaFoldDB" id="A0A388K7L5"/>
<sequence length="797" mass="86447">MTICRCRRTYKTVTAPLRRNEPVSRELSLSSTICISNSRSDGGWNLSLSVCGLGGVTSSVVDWRRRRFINESNSLRCHREYESADDAGLRCWSVGRPLRFRTVGGSGGRVGPPVLRVSRVGIAKAAGRGSGPRSCRDTGGESGVGVVRRARGGDTLRESGGPFAVGKGRGSKKGGAGGTRGAGARAREAAALYWYGEGIDEARTQQRTWKREEEVQSAITKREGRLRVKRLGSSLSAFSGNTMLIVERPRNLLGGTAAATSGLVEGGGGGCAQPQQVKGGSGIGGGGEGGEDSAMGETADVVVSAGNRVFGVVPGRSAFRPAEKGRKASSLGGPLAAASRCVAGNRDWEEEFARCDARNLVIYEVFVRNHSPEGTFAAVEADLGRIKAMGVDVLWLMPHYPIGFEARKGTVGSPYAIADYRGVNLSYGTIEDFESLVRAARKIGLRFMIDIVFNHTARDSVLAKSHPEWFKRDKYGRPTSPWSDVADLSFHDKDLWEYLFDTLVFWAKKGVNGFRCDVASFVPLAFWQGEVGLCDSELYQVFDALYDYDLWFRWCAVLAGAERLQRYLEMLQFQRRIMSRAATRNDALAWTAFAAFNRGAFLMYAGQESEAREPPELFERDPIDWADYTLTGFLTNLARMKKSPAMRNGQFSLLAGEGAIVAIWQQPERESKKNLFGVFNVGGRTEGAIEVPLPDGEYVDILSGQLESSQSSQMQSEAETTGTGEASCVAYGNGNGATDHGVICEAGKEPRVVKVEDGKIEFSGLGSCMVVEYSGILRKARPMTNTILDFSTGAAVF</sequence>
<dbReference type="InterPro" id="IPR017853">
    <property type="entry name" value="GH"/>
</dbReference>
<organism evidence="3 4">
    <name type="scientific">Chara braunii</name>
    <name type="common">Braun's stonewort</name>
    <dbReference type="NCBI Taxonomy" id="69332"/>
    <lineage>
        <taxon>Eukaryota</taxon>
        <taxon>Viridiplantae</taxon>
        <taxon>Streptophyta</taxon>
        <taxon>Charophyceae</taxon>
        <taxon>Charales</taxon>
        <taxon>Characeae</taxon>
        <taxon>Chara</taxon>
    </lineage>
</organism>
<dbReference type="SUPFAM" id="SSF51445">
    <property type="entry name" value="(Trans)glycosidases"/>
    <property type="match status" value="1"/>
</dbReference>
<feature type="domain" description="Glycosyl hydrolase family 13 catalytic" evidence="2">
    <location>
        <begin position="360"/>
        <end position="641"/>
    </location>
</feature>
<evidence type="ECO:0000256" key="1">
    <source>
        <dbReference type="SAM" id="MobiDB-lite"/>
    </source>
</evidence>
<evidence type="ECO:0000259" key="2">
    <source>
        <dbReference type="SMART" id="SM00642"/>
    </source>
</evidence>
<dbReference type="InterPro" id="IPR006047">
    <property type="entry name" value="GH13_cat_dom"/>
</dbReference>
<keyword evidence="4" id="KW-1185">Reference proteome</keyword>
<gene>
    <name evidence="3" type="ORF">CBR_g55382</name>
</gene>
<accession>A0A388K7L5</accession>
<protein>
    <recommendedName>
        <fullName evidence="2">Glycosyl hydrolase family 13 catalytic domain-containing protein</fullName>
    </recommendedName>
</protein>
<evidence type="ECO:0000313" key="3">
    <source>
        <dbReference type="EMBL" id="GBG66038.1"/>
    </source>
</evidence>
<name>A0A388K7L5_CHABU</name>
<dbReference type="PANTHER" id="PTHR47786:SF2">
    <property type="entry name" value="GLYCOSYL HYDROLASE FAMILY 13 CATALYTIC DOMAIN-CONTAINING PROTEIN"/>
    <property type="match status" value="1"/>
</dbReference>
<dbReference type="EMBL" id="BFEA01000069">
    <property type="protein sequence ID" value="GBG66038.1"/>
    <property type="molecule type" value="Genomic_DNA"/>
</dbReference>